<evidence type="ECO:0000313" key="2">
    <source>
        <dbReference type="EMBL" id="QAR32739.1"/>
    </source>
</evidence>
<dbReference type="InterPro" id="IPR023753">
    <property type="entry name" value="FAD/NAD-binding_dom"/>
</dbReference>
<gene>
    <name evidence="2" type="primary">gltA</name>
    <name evidence="2" type="ORF">EP073_04755</name>
</gene>
<dbReference type="PANTHER" id="PTHR42783">
    <property type="entry name" value="GLUTAMATE SYNTHASE [NADPH] SMALL CHAIN"/>
    <property type="match status" value="1"/>
</dbReference>
<keyword evidence="2" id="KW-0560">Oxidoreductase</keyword>
<dbReference type="Pfam" id="PF14691">
    <property type="entry name" value="Fer4_20"/>
    <property type="match status" value="1"/>
</dbReference>
<organism evidence="2 3">
    <name type="scientific">Geovibrio thiophilus</name>
    <dbReference type="NCBI Taxonomy" id="139438"/>
    <lineage>
        <taxon>Bacteria</taxon>
        <taxon>Pseudomonadati</taxon>
        <taxon>Deferribacterota</taxon>
        <taxon>Deferribacteres</taxon>
        <taxon>Deferribacterales</taxon>
        <taxon>Geovibrionaceae</taxon>
        <taxon>Geovibrio</taxon>
    </lineage>
</organism>
<dbReference type="InterPro" id="IPR017896">
    <property type="entry name" value="4Fe4S_Fe-S-bd"/>
</dbReference>
<dbReference type="PRINTS" id="PR00368">
    <property type="entry name" value="FADPNR"/>
</dbReference>
<reference evidence="2 3" key="1">
    <citation type="submission" date="2019-01" db="EMBL/GenBank/DDBJ databases">
        <title>Geovibrio thiophilus DSM 11263, complete genome.</title>
        <authorList>
            <person name="Spring S."/>
            <person name="Bunk B."/>
            <person name="Sproer C."/>
        </authorList>
    </citation>
    <scope>NUCLEOTIDE SEQUENCE [LARGE SCALE GENOMIC DNA]</scope>
    <source>
        <strain evidence="2 3">DSM 11263</strain>
    </source>
</reference>
<dbReference type="PANTHER" id="PTHR42783:SF3">
    <property type="entry name" value="GLUTAMATE SYNTHASE [NADPH] SMALL CHAIN-RELATED"/>
    <property type="match status" value="1"/>
</dbReference>
<feature type="domain" description="4Fe-4S ferredoxin-type" evidence="1">
    <location>
        <begin position="60"/>
        <end position="90"/>
    </location>
</feature>
<dbReference type="KEGG" id="gtl:EP073_04755"/>
<dbReference type="InterPro" id="IPR009051">
    <property type="entry name" value="Helical_ferredxn"/>
</dbReference>
<accession>A0A3R5UY98</accession>
<dbReference type="SUPFAM" id="SSF46548">
    <property type="entry name" value="alpha-helical ferredoxin"/>
    <property type="match status" value="1"/>
</dbReference>
<sequence length="495" mass="53798">MSYIPADTLKKEAENLVKEIDFSSLKPKDRLKIPMQEMPAQEPKARAKNIQEVAIGYYEEQVKLEAERCLQCKNAPCVKGCPVAIDIPGFIKAAAEGDYQKSVNIIKKSSMLPAICGRVCPQETQCMAECTVGKSLKDMDKSVAIGRIERFVADWERAKGKMSIPEIAPATGKKVGIVGSGPAGLTAAADVRKSGHEVVLFEAFHKLGGVMIYGIPEFRLPKEILDKEIENLLSMGVRIKKNFLVGRTRKVKDLIEKDGFDALFIGTGAGLPNFMNIEGENLVGVSSANEFLTRANLMKAYNPDKADTPIFTGKRTAVIGGGNVAMDAARMALRVGAEEVYVIYRRTEKEMPARREEIVHAREEGIIFSFLSSPVRILGDETGKVKGIECLKYELGEPDDSGRRKPVAVKGSEFILEMDSVIMALGNSSNPLISQTAPEIGVNKWGNITVDEDGKTSMDRVYAGGDIVLGAATVILAMGEGRRAAAAINKLLAEE</sequence>
<dbReference type="GO" id="GO:0051536">
    <property type="term" value="F:iron-sulfur cluster binding"/>
    <property type="evidence" value="ECO:0007669"/>
    <property type="project" value="InterPro"/>
</dbReference>
<protein>
    <submittedName>
        <fullName evidence="2">NADPH-dependent glutamate synthase</fullName>
        <ecNumber evidence="2">1.4.1.13</ecNumber>
    </submittedName>
</protein>
<dbReference type="AlphaFoldDB" id="A0A3R5UY98"/>
<dbReference type="PRINTS" id="PR00469">
    <property type="entry name" value="PNDRDTASEII"/>
</dbReference>
<dbReference type="RefSeq" id="WP_128466026.1">
    <property type="nucleotide sequence ID" value="NZ_CP035108.1"/>
</dbReference>
<evidence type="ECO:0000313" key="3">
    <source>
        <dbReference type="Proteomes" id="UP000287502"/>
    </source>
</evidence>
<dbReference type="InterPro" id="IPR036188">
    <property type="entry name" value="FAD/NAD-bd_sf"/>
</dbReference>
<proteinExistence type="predicted"/>
<name>A0A3R5UY98_9BACT</name>
<dbReference type="Gene3D" id="1.10.1060.10">
    <property type="entry name" value="Alpha-helical ferredoxin"/>
    <property type="match status" value="1"/>
</dbReference>
<dbReference type="NCBIfam" id="TIGR01316">
    <property type="entry name" value="gltA"/>
    <property type="match status" value="1"/>
</dbReference>
<dbReference type="PROSITE" id="PS51379">
    <property type="entry name" value="4FE4S_FER_2"/>
    <property type="match status" value="1"/>
</dbReference>
<dbReference type="GO" id="GO:0004355">
    <property type="term" value="F:glutamate synthase (NADPH) activity"/>
    <property type="evidence" value="ECO:0007669"/>
    <property type="project" value="UniProtKB-EC"/>
</dbReference>
<dbReference type="Pfam" id="PF07992">
    <property type="entry name" value="Pyr_redox_2"/>
    <property type="match status" value="1"/>
</dbReference>
<dbReference type="EMBL" id="CP035108">
    <property type="protein sequence ID" value="QAR32739.1"/>
    <property type="molecule type" value="Genomic_DNA"/>
</dbReference>
<evidence type="ECO:0000259" key="1">
    <source>
        <dbReference type="PROSITE" id="PS51379"/>
    </source>
</evidence>
<keyword evidence="3" id="KW-1185">Reference proteome</keyword>
<dbReference type="InterPro" id="IPR028261">
    <property type="entry name" value="DPD_II"/>
</dbReference>
<dbReference type="Proteomes" id="UP000287502">
    <property type="component" value="Chromosome"/>
</dbReference>
<dbReference type="Gene3D" id="3.50.50.60">
    <property type="entry name" value="FAD/NAD(P)-binding domain"/>
    <property type="match status" value="2"/>
</dbReference>
<dbReference type="OrthoDB" id="9803192at2"/>
<dbReference type="EC" id="1.4.1.13" evidence="2"/>
<dbReference type="InterPro" id="IPR006004">
    <property type="entry name" value="SudA-like"/>
</dbReference>
<dbReference type="SUPFAM" id="SSF51971">
    <property type="entry name" value="Nucleotide-binding domain"/>
    <property type="match status" value="2"/>
</dbReference>